<accession>A0A8S1L902</accession>
<feature type="coiled-coil region" evidence="1">
    <location>
        <begin position="348"/>
        <end position="375"/>
    </location>
</feature>
<reference evidence="2" key="1">
    <citation type="submission" date="2021-01" db="EMBL/GenBank/DDBJ databases">
        <authorList>
            <consortium name="Genoscope - CEA"/>
            <person name="William W."/>
        </authorList>
    </citation>
    <scope>NUCLEOTIDE SEQUENCE</scope>
</reference>
<dbReference type="OrthoDB" id="301615at2759"/>
<evidence type="ECO:0000256" key="1">
    <source>
        <dbReference type="SAM" id="Coils"/>
    </source>
</evidence>
<proteinExistence type="predicted"/>
<organism evidence="2 3">
    <name type="scientific">Paramecium sonneborni</name>
    <dbReference type="NCBI Taxonomy" id="65129"/>
    <lineage>
        <taxon>Eukaryota</taxon>
        <taxon>Sar</taxon>
        <taxon>Alveolata</taxon>
        <taxon>Ciliophora</taxon>
        <taxon>Intramacronucleata</taxon>
        <taxon>Oligohymenophorea</taxon>
        <taxon>Peniculida</taxon>
        <taxon>Parameciidae</taxon>
        <taxon>Paramecium</taxon>
    </lineage>
</organism>
<sequence length="672" mass="80057">MKLSPIIQQIKDNIKKGIDIENSLYMLMMNTLIYTLSDTDVKFISSPNKNYKQKCINFLEEVKKQTQNIDISQIYQKYNFDITGDDCFENSDEEKMNFFNKEQIIIQKGRKPTAYEDSLIQSLLNHLNEKDELLRKRFNSKKQHPENFKEYLDLMSPYELWKVIQDMKGGYYFFEVFENQKPEYGINYSYIDKMMMCSKSFEREYNQFKTHLRQQQDLHYQALKQEMTKLSSIELNTISEPICLIIKEDPEIECNCNQRGARQALRQWAFLNKVIKLFTSHSNQEIQQFNYKAYFRNLIFNLEIYTNQVNQQFDYLIKVNEILKSKVASLRIIHQQLIQESQNLTKAYRIQDEEILKLKQQVQKLHLEKAQINTRLINTENSLIKIREFSEQNTIINKTRLVAESLEQLEFENNQAIKMYKLQQICQLTQTENSFEYQLCSICKGENVIFQNIQQLKIPQITFEKLEVQQIQKSLNNQIHHKLTQTDFKIQQISNKNDLNRYPPSPGIQKRRGVSTSYHLVNENSILLRQVSKSPPKQIINPVFKRLFDDSLNKKVRQSQLSSRIQGEEKNQWEEMLMLLNKLNNEQNNKDIQKKIEKSIESYRDQFEVKDKLPQLKLKDKPKVTEHLIDTLMKELQDNKKVALQELVEQFQSILTVNKLNKSRDIYNKITI</sequence>
<gene>
    <name evidence="2" type="ORF">PSON_ATCC_30995.1.T0170036</name>
</gene>
<evidence type="ECO:0000313" key="2">
    <source>
        <dbReference type="EMBL" id="CAD8062755.1"/>
    </source>
</evidence>
<evidence type="ECO:0000313" key="3">
    <source>
        <dbReference type="Proteomes" id="UP000692954"/>
    </source>
</evidence>
<dbReference type="Proteomes" id="UP000692954">
    <property type="component" value="Unassembled WGS sequence"/>
</dbReference>
<keyword evidence="3" id="KW-1185">Reference proteome</keyword>
<dbReference type="EMBL" id="CAJJDN010000017">
    <property type="protein sequence ID" value="CAD8062755.1"/>
    <property type="molecule type" value="Genomic_DNA"/>
</dbReference>
<name>A0A8S1L902_9CILI</name>
<protein>
    <submittedName>
        <fullName evidence="2">Uncharacterized protein</fullName>
    </submittedName>
</protein>
<comment type="caution">
    <text evidence="2">The sequence shown here is derived from an EMBL/GenBank/DDBJ whole genome shotgun (WGS) entry which is preliminary data.</text>
</comment>
<keyword evidence="1" id="KW-0175">Coiled coil</keyword>
<dbReference type="AlphaFoldDB" id="A0A8S1L902"/>